<dbReference type="GO" id="GO:0019748">
    <property type="term" value="P:secondary metabolic process"/>
    <property type="evidence" value="ECO:0007669"/>
    <property type="project" value="TreeGrafter"/>
</dbReference>
<accession>A0A318RMA2</accession>
<evidence type="ECO:0000256" key="1">
    <source>
        <dbReference type="ARBA" id="ARBA00023239"/>
    </source>
</evidence>
<dbReference type="SUPFAM" id="SSF51556">
    <property type="entry name" value="Metallo-dependent hydrolases"/>
    <property type="match status" value="1"/>
</dbReference>
<protein>
    <submittedName>
        <fullName evidence="3">Amidohydrolase family protein</fullName>
    </submittedName>
</protein>
<proteinExistence type="predicted"/>
<dbReference type="InterPro" id="IPR006680">
    <property type="entry name" value="Amidohydro-rel"/>
</dbReference>
<keyword evidence="3" id="KW-0378">Hydrolase</keyword>
<feature type="domain" description="Amidohydrolase-related" evidence="2">
    <location>
        <begin position="108"/>
        <end position="402"/>
    </location>
</feature>
<comment type="caution">
    <text evidence="3">The sequence shown here is derived from an EMBL/GenBank/DDBJ whole genome shotgun (WGS) entry which is preliminary data.</text>
</comment>
<evidence type="ECO:0000313" key="3">
    <source>
        <dbReference type="EMBL" id="PYE17040.1"/>
    </source>
</evidence>
<keyword evidence="4" id="KW-1185">Reference proteome</keyword>
<sequence length="410" mass="46265">MPLQDYMHLISVDDHLIEPPDVWSTRLPQKFLDQGPRIVEMDMSEQHGDEGLSALLLDAARGEGGRAAQKKIAEVWTYEGRIYPNIGLNAVAGKKPQEYGMDPTRYSDMLPGCYDPKARVADMDIDGVQAALCFPSFPRFAGTVFLEGKDKELALLSVKAWNDFHLDEWAAAAPDRIIPLIILPLWDPQEAAAEIYRCAAKGAKAITFPENTVSLGLPSFYTDHWDPVFRAAEETKLPLCMHFGSSGRAPITSPEAPMAVMIALFGTNSMYATADLLFSPVFYKFPNLKVALSEGGIGWMPYLLERIDLTWEKHRWYQNVNKEVRPSDLFRSNIYGCFIDDHEGVARRHKVGIDNITWECDYPHSDSNWPNSRRYTEKLLAEVPDDEAHKIVELNARKLYNFPRVEAAAL</sequence>
<dbReference type="RefSeq" id="WP_084836462.1">
    <property type="nucleotide sequence ID" value="NZ_QJSP01000007.1"/>
</dbReference>
<dbReference type="EMBL" id="QJSP01000007">
    <property type="protein sequence ID" value="PYE17040.1"/>
    <property type="molecule type" value="Genomic_DNA"/>
</dbReference>
<name>A0A318RMA2_WILLI</name>
<dbReference type="AlphaFoldDB" id="A0A318RMA2"/>
<dbReference type="GO" id="GO:0016831">
    <property type="term" value="F:carboxy-lyase activity"/>
    <property type="evidence" value="ECO:0007669"/>
    <property type="project" value="InterPro"/>
</dbReference>
<dbReference type="InterPro" id="IPR032466">
    <property type="entry name" value="Metal_Hydrolase"/>
</dbReference>
<gene>
    <name evidence="3" type="ORF">DFR67_107285</name>
</gene>
<keyword evidence="1" id="KW-0456">Lyase</keyword>
<evidence type="ECO:0000259" key="2">
    <source>
        <dbReference type="Pfam" id="PF04909"/>
    </source>
</evidence>
<organism evidence="3 4">
    <name type="scientific">Williamsia limnetica</name>
    <dbReference type="NCBI Taxonomy" id="882452"/>
    <lineage>
        <taxon>Bacteria</taxon>
        <taxon>Bacillati</taxon>
        <taxon>Actinomycetota</taxon>
        <taxon>Actinomycetes</taxon>
        <taxon>Mycobacteriales</taxon>
        <taxon>Nocardiaceae</taxon>
        <taxon>Williamsia</taxon>
    </lineage>
</organism>
<dbReference type="GO" id="GO:0016787">
    <property type="term" value="F:hydrolase activity"/>
    <property type="evidence" value="ECO:0007669"/>
    <property type="project" value="UniProtKB-KW"/>
</dbReference>
<evidence type="ECO:0000313" key="4">
    <source>
        <dbReference type="Proteomes" id="UP000247591"/>
    </source>
</evidence>
<dbReference type="Proteomes" id="UP000247591">
    <property type="component" value="Unassembled WGS sequence"/>
</dbReference>
<dbReference type="PANTHER" id="PTHR21240">
    <property type="entry name" value="2-AMINO-3-CARBOXYLMUCONATE-6-SEMIALDEHYDE DECARBOXYLASE"/>
    <property type="match status" value="1"/>
</dbReference>
<dbReference type="PANTHER" id="PTHR21240:SF28">
    <property type="entry name" value="ISO-OROTATE DECARBOXYLASE (EUROFUNG)"/>
    <property type="match status" value="1"/>
</dbReference>
<reference evidence="3 4" key="1">
    <citation type="submission" date="2018-06" db="EMBL/GenBank/DDBJ databases">
        <title>Genomic Encyclopedia of Type Strains, Phase IV (KMG-IV): sequencing the most valuable type-strain genomes for metagenomic binning, comparative biology and taxonomic classification.</title>
        <authorList>
            <person name="Goeker M."/>
        </authorList>
    </citation>
    <scope>NUCLEOTIDE SEQUENCE [LARGE SCALE GENOMIC DNA]</scope>
    <source>
        <strain evidence="3 4">DSM 45521</strain>
    </source>
</reference>
<dbReference type="Gene3D" id="3.20.20.140">
    <property type="entry name" value="Metal-dependent hydrolases"/>
    <property type="match status" value="1"/>
</dbReference>
<dbReference type="Pfam" id="PF04909">
    <property type="entry name" value="Amidohydro_2"/>
    <property type="match status" value="1"/>
</dbReference>
<dbReference type="InterPro" id="IPR032465">
    <property type="entry name" value="ACMSD"/>
</dbReference>
<dbReference type="GO" id="GO:0005737">
    <property type="term" value="C:cytoplasm"/>
    <property type="evidence" value="ECO:0007669"/>
    <property type="project" value="TreeGrafter"/>
</dbReference>